<dbReference type="OrthoDB" id="1676816at2"/>
<dbReference type="Proteomes" id="UP000199520">
    <property type="component" value="Unassembled WGS sequence"/>
</dbReference>
<name>A0A1I4IQ36_9FIRM</name>
<reference evidence="4" key="1">
    <citation type="submission" date="2016-10" db="EMBL/GenBank/DDBJ databases">
        <authorList>
            <person name="Varghese N."/>
            <person name="Submissions S."/>
        </authorList>
    </citation>
    <scope>NUCLEOTIDE SEQUENCE [LARGE SCALE GENOMIC DNA]</scope>
    <source>
        <strain evidence="4">DSM 13327</strain>
    </source>
</reference>
<sequence length="268" mass="30070">MKIESNIHGIIVPHIPILLAKEMNDQSSSTIKALRDCGMRMQEWGVEAVVAVTTHWQTKESFFIDNSLHHESIMDNSGVQGKSKYSVAGHPELANLLLQAGEKSLIYPSIGKYCANHTIAIPLQFMFPEGNIPIVPLSVSGSMLCAFRWGRTLGNTLRSWRGKVLFLVLGAFSQRHARFMDDGWLIEHENFDQLIVKLLSEGKGMELLTLDQERIENVKPKSAFLGLFMLLGVMGSESPGYIRENEHLSYGGMRIIEFTDFQPSNVLH</sequence>
<keyword evidence="1" id="KW-0560">Oxidoreductase</keyword>
<dbReference type="PANTHER" id="PTHR30096:SF0">
    <property type="entry name" value="4,5-DOPA DIOXYGENASE EXTRADIOL-LIKE PROTEIN"/>
    <property type="match status" value="1"/>
</dbReference>
<evidence type="ECO:0000256" key="1">
    <source>
        <dbReference type="ARBA" id="ARBA00023002"/>
    </source>
</evidence>
<dbReference type="RefSeq" id="WP_090934082.1">
    <property type="nucleotide sequence ID" value="NZ_FOTS01000009.1"/>
</dbReference>
<proteinExistence type="predicted"/>
<evidence type="ECO:0000313" key="4">
    <source>
        <dbReference type="Proteomes" id="UP000199520"/>
    </source>
</evidence>
<dbReference type="EMBL" id="FOTS01000009">
    <property type="protein sequence ID" value="SFL56499.1"/>
    <property type="molecule type" value="Genomic_DNA"/>
</dbReference>
<organism evidence="3 4">
    <name type="scientific">Pelosinus propionicus DSM 13327</name>
    <dbReference type="NCBI Taxonomy" id="1123291"/>
    <lineage>
        <taxon>Bacteria</taxon>
        <taxon>Bacillati</taxon>
        <taxon>Bacillota</taxon>
        <taxon>Negativicutes</taxon>
        <taxon>Selenomonadales</taxon>
        <taxon>Sporomusaceae</taxon>
        <taxon>Pelosinus</taxon>
    </lineage>
</organism>
<dbReference type="GO" id="GO:0008198">
    <property type="term" value="F:ferrous iron binding"/>
    <property type="evidence" value="ECO:0007669"/>
    <property type="project" value="InterPro"/>
</dbReference>
<dbReference type="Pfam" id="PF02900">
    <property type="entry name" value="LigB"/>
    <property type="match status" value="1"/>
</dbReference>
<protein>
    <submittedName>
        <fullName evidence="3">3,4-dihydroxyphenylacetate 2,3-dioxygenase</fullName>
    </submittedName>
</protein>
<dbReference type="STRING" id="1123291.SAMN04490355_100932"/>
<dbReference type="Gene3D" id="3.40.830.10">
    <property type="entry name" value="LigB-like"/>
    <property type="match status" value="1"/>
</dbReference>
<dbReference type="GO" id="GO:0016702">
    <property type="term" value="F:oxidoreductase activity, acting on single donors with incorporation of molecular oxygen, incorporation of two atoms of oxygen"/>
    <property type="evidence" value="ECO:0007669"/>
    <property type="project" value="UniProtKB-ARBA"/>
</dbReference>
<evidence type="ECO:0000313" key="3">
    <source>
        <dbReference type="EMBL" id="SFL56499.1"/>
    </source>
</evidence>
<keyword evidence="3" id="KW-0223">Dioxygenase</keyword>
<gene>
    <name evidence="3" type="ORF">SAMN04490355_100932</name>
</gene>
<feature type="domain" description="Extradiol ring-cleavage dioxygenase class III enzyme subunit B" evidence="2">
    <location>
        <begin position="10"/>
        <end position="247"/>
    </location>
</feature>
<dbReference type="AlphaFoldDB" id="A0A1I4IQ36"/>
<dbReference type="SUPFAM" id="SSF53213">
    <property type="entry name" value="LigB-like"/>
    <property type="match status" value="1"/>
</dbReference>
<accession>A0A1I4IQ36</accession>
<keyword evidence="4" id="KW-1185">Reference proteome</keyword>
<dbReference type="InterPro" id="IPR004183">
    <property type="entry name" value="Xdiol_dOase_suB"/>
</dbReference>
<evidence type="ECO:0000259" key="2">
    <source>
        <dbReference type="Pfam" id="PF02900"/>
    </source>
</evidence>
<dbReference type="PANTHER" id="PTHR30096">
    <property type="entry name" value="4,5-DOPA DIOXYGENASE EXTRADIOL-LIKE PROTEIN"/>
    <property type="match status" value="1"/>
</dbReference>